<evidence type="ECO:0000313" key="3">
    <source>
        <dbReference type="Proteomes" id="UP000196386"/>
    </source>
</evidence>
<reference evidence="3" key="1">
    <citation type="submission" date="2017-04" db="EMBL/GenBank/DDBJ databases">
        <title>Function of individual gut microbiota members based on whole genome sequencing of pure cultures obtained from chicken caecum.</title>
        <authorList>
            <person name="Medvecky M."/>
            <person name="Cejkova D."/>
            <person name="Polansky O."/>
            <person name="Karasova D."/>
            <person name="Kubasova T."/>
            <person name="Cizek A."/>
            <person name="Rychlik I."/>
        </authorList>
    </citation>
    <scope>NUCLEOTIDE SEQUENCE [LARGE SCALE GENOMIC DNA]</scope>
    <source>
        <strain evidence="3">An175</strain>
    </source>
</reference>
<evidence type="ECO:0000313" key="2">
    <source>
        <dbReference type="EMBL" id="OUP70679.1"/>
    </source>
</evidence>
<proteinExistence type="predicted"/>
<gene>
    <name evidence="2" type="ORF">B5F11_04340</name>
</gene>
<organism evidence="2 3">
    <name type="scientific">Anaerotruncus colihominis</name>
    <dbReference type="NCBI Taxonomy" id="169435"/>
    <lineage>
        <taxon>Bacteria</taxon>
        <taxon>Bacillati</taxon>
        <taxon>Bacillota</taxon>
        <taxon>Clostridia</taxon>
        <taxon>Eubacteriales</taxon>
        <taxon>Oscillospiraceae</taxon>
        <taxon>Anaerotruncus</taxon>
    </lineage>
</organism>
<dbReference type="PANTHER" id="PTHR30121">
    <property type="entry name" value="UNCHARACTERIZED PROTEIN YJGR-RELATED"/>
    <property type="match status" value="1"/>
</dbReference>
<dbReference type="InterPro" id="IPR051162">
    <property type="entry name" value="T4SS_component"/>
</dbReference>
<protein>
    <recommendedName>
        <fullName evidence="1">Helicase HerA central domain-containing protein</fullName>
    </recommendedName>
</protein>
<dbReference type="RefSeq" id="WP_087299872.1">
    <property type="nucleotide sequence ID" value="NZ_NFKP01000003.1"/>
</dbReference>
<feature type="domain" description="Helicase HerA central" evidence="1">
    <location>
        <begin position="264"/>
        <end position="354"/>
    </location>
</feature>
<dbReference type="InterPro" id="IPR027417">
    <property type="entry name" value="P-loop_NTPase"/>
</dbReference>
<dbReference type="EMBL" id="NFKP01000003">
    <property type="protein sequence ID" value="OUP70679.1"/>
    <property type="molecule type" value="Genomic_DNA"/>
</dbReference>
<comment type="caution">
    <text evidence="2">The sequence shown here is derived from an EMBL/GenBank/DDBJ whole genome shotgun (WGS) entry which is preliminary data.</text>
</comment>
<dbReference type="Gene3D" id="3.40.50.300">
    <property type="entry name" value="P-loop containing nucleotide triphosphate hydrolases"/>
    <property type="match status" value="1"/>
</dbReference>
<sequence>MTKSEKKQKKQHVSALEMYSSIIYDVVTKGARHNNQELGVDHIHIGYDRIYTGSCMKAYYYVKAFPSEIPMSLMDDIRNYCYHDNVRINFNINMSRHVINWQSVEMKDNRRIWNKKLEESANEDKEFLGSKQDEIKNERELWLIKSWKEIQQADMDKKALCFSDLLIEVTTINNSLDSFEEFNKTCYKLEQYCAMYDIDIKRVRNMLLDFLQYTSPVMDKTGSYSSQTIPSRVLYDEVVSNMTPFTPGKLSGKDLVMGIDVRTNQFVYLDIGNIMKNSLNILLAAATSGGKSVMAKCMIREFLAHQVNVVVLDRDGEYKPLTRQCQGAIIDLDRATGRYFDSMQIGDLTGYAEIDASLYTDAIVATTSTFNVLISIDNGMNTSERKIYNDAYNILLHRAGVFKDKPETWKNSEKLRYHDLYGCIVDLSKNSAYQERYGKTISDMVDKLSVYFEPNGLRSHLFREKVGINDVLNTVYKDRAAMVDICLYLDKDTDQTTEGRVEQTIKHITASYLTILLTNYFHSKGQKSATFIEEYQRYDECGNIQSLVLNMVTGNRKRNAATVLITNSPQEIVRGSRATTLALVDNIKNLVLGKITSKDTIESICRAWSIPFCVDTLTEIATKPQYDKCFMFRPESGEIAVVKQYMPAELMKSPMFSTS</sequence>
<evidence type="ECO:0000259" key="1">
    <source>
        <dbReference type="Pfam" id="PF01935"/>
    </source>
</evidence>
<dbReference type="Pfam" id="PF01935">
    <property type="entry name" value="DUF87"/>
    <property type="match status" value="1"/>
</dbReference>
<dbReference type="Proteomes" id="UP000196386">
    <property type="component" value="Unassembled WGS sequence"/>
</dbReference>
<dbReference type="AlphaFoldDB" id="A0A1Y4N519"/>
<dbReference type="InterPro" id="IPR002789">
    <property type="entry name" value="HerA_central"/>
</dbReference>
<dbReference type="PANTHER" id="PTHR30121:SF6">
    <property type="entry name" value="SLR6007 PROTEIN"/>
    <property type="match status" value="1"/>
</dbReference>
<dbReference type="SUPFAM" id="SSF52540">
    <property type="entry name" value="P-loop containing nucleoside triphosphate hydrolases"/>
    <property type="match status" value="1"/>
</dbReference>
<name>A0A1Y4N519_9FIRM</name>
<accession>A0A1Y4N519</accession>